<proteinExistence type="inferred from homology"/>
<feature type="non-terminal residue" evidence="4">
    <location>
        <position position="319"/>
    </location>
</feature>
<dbReference type="Proteomes" id="UP000036987">
    <property type="component" value="Unassembled WGS sequence"/>
</dbReference>
<evidence type="ECO:0000313" key="4">
    <source>
        <dbReference type="EMBL" id="KMZ69409.1"/>
    </source>
</evidence>
<sequence>MISAATTLPTVSGSSRRTPRHIKRLRTHIPSSFTIPLSSRCRFPIPNSHRNLVLSMSLPLSSTDPITGMADEEQLESSHTGSVGNEDLLIIGPGVLGRIIAEKWKQAHPNCQVSGQTMTTDHHDELINAGIIPSLRGTKINQFPYVVFCAPPSRSEDYVAEIRLAASNWNGEGSFIFTSSSGVFDCNDNGLCNEDSSTVPLGRSDRIDRIIKAENMVLEAGGCVLRLAGLYQMERGAHYFWLKKGLVEQRPDHIINMIHYEDAASLAIAILKKQLHGRIFLGCDNLPLSRQEIMDYVDQSGKFSMKFQSFTGTSGPLGK</sequence>
<dbReference type="Gene3D" id="3.40.50.720">
    <property type="entry name" value="NAD(P)-binding Rossmann-like Domain"/>
    <property type="match status" value="1"/>
</dbReference>
<dbReference type="InterPro" id="IPR036291">
    <property type="entry name" value="NAD(P)-bd_dom_sf"/>
</dbReference>
<dbReference type="EMBL" id="LFYR01000773">
    <property type="protein sequence ID" value="KMZ69409.1"/>
    <property type="molecule type" value="Genomic_DNA"/>
</dbReference>
<gene>
    <name evidence="4" type="ORF">ZOSMA_215G00440</name>
</gene>
<comment type="similarity">
    <text evidence="1">Belongs to the NAD(P)-dependent epimerase/dehydratase family.</text>
</comment>
<name>A0A0K9PKC1_ZOSMR</name>
<evidence type="ECO:0000256" key="3">
    <source>
        <dbReference type="ARBA" id="ARBA00023235"/>
    </source>
</evidence>
<dbReference type="GO" id="GO:0016854">
    <property type="term" value="F:racemase and epimerase activity"/>
    <property type="evidence" value="ECO:0000318"/>
    <property type="project" value="GO_Central"/>
</dbReference>
<organism evidence="4 5">
    <name type="scientific">Zostera marina</name>
    <name type="common">Eelgrass</name>
    <dbReference type="NCBI Taxonomy" id="29655"/>
    <lineage>
        <taxon>Eukaryota</taxon>
        <taxon>Viridiplantae</taxon>
        <taxon>Streptophyta</taxon>
        <taxon>Embryophyta</taxon>
        <taxon>Tracheophyta</taxon>
        <taxon>Spermatophyta</taxon>
        <taxon>Magnoliopsida</taxon>
        <taxon>Liliopsida</taxon>
        <taxon>Zosteraceae</taxon>
        <taxon>Zostera</taxon>
    </lineage>
</organism>
<keyword evidence="5" id="KW-1185">Reference proteome</keyword>
<comment type="caution">
    <text evidence="4">The sequence shown here is derived from an EMBL/GenBank/DDBJ whole genome shotgun (WGS) entry which is preliminary data.</text>
</comment>
<accession>A0A0K9PKC1</accession>
<dbReference type="PANTHER" id="PTHR43574">
    <property type="entry name" value="EPIMERASE-RELATED"/>
    <property type="match status" value="1"/>
</dbReference>
<evidence type="ECO:0000256" key="2">
    <source>
        <dbReference type="ARBA" id="ARBA00023027"/>
    </source>
</evidence>
<dbReference type="AlphaFoldDB" id="A0A0K9PKC1"/>
<dbReference type="GO" id="GO:0009507">
    <property type="term" value="C:chloroplast"/>
    <property type="evidence" value="ECO:0000318"/>
    <property type="project" value="GO_Central"/>
</dbReference>
<evidence type="ECO:0000313" key="5">
    <source>
        <dbReference type="Proteomes" id="UP000036987"/>
    </source>
</evidence>
<evidence type="ECO:0000256" key="1">
    <source>
        <dbReference type="ARBA" id="ARBA00007637"/>
    </source>
</evidence>
<keyword evidence="3" id="KW-0413">Isomerase</keyword>
<keyword evidence="2" id="KW-0520">NAD</keyword>
<evidence type="ECO:0008006" key="6">
    <source>
        <dbReference type="Google" id="ProtNLM"/>
    </source>
</evidence>
<dbReference type="SUPFAM" id="SSF51735">
    <property type="entry name" value="NAD(P)-binding Rossmann-fold domains"/>
    <property type="match status" value="1"/>
</dbReference>
<dbReference type="OrthoDB" id="674948at2759"/>
<reference evidence="5" key="1">
    <citation type="journal article" date="2016" name="Nature">
        <title>The genome of the seagrass Zostera marina reveals angiosperm adaptation to the sea.</title>
        <authorList>
            <person name="Olsen J.L."/>
            <person name="Rouze P."/>
            <person name="Verhelst B."/>
            <person name="Lin Y.-C."/>
            <person name="Bayer T."/>
            <person name="Collen J."/>
            <person name="Dattolo E."/>
            <person name="De Paoli E."/>
            <person name="Dittami S."/>
            <person name="Maumus F."/>
            <person name="Michel G."/>
            <person name="Kersting A."/>
            <person name="Lauritano C."/>
            <person name="Lohaus R."/>
            <person name="Toepel M."/>
            <person name="Tonon T."/>
            <person name="Vanneste K."/>
            <person name="Amirebrahimi M."/>
            <person name="Brakel J."/>
            <person name="Bostroem C."/>
            <person name="Chovatia M."/>
            <person name="Grimwood J."/>
            <person name="Jenkins J.W."/>
            <person name="Jueterbock A."/>
            <person name="Mraz A."/>
            <person name="Stam W.T."/>
            <person name="Tice H."/>
            <person name="Bornberg-Bauer E."/>
            <person name="Green P.J."/>
            <person name="Pearson G.A."/>
            <person name="Procaccini G."/>
            <person name="Duarte C.M."/>
            <person name="Schmutz J."/>
            <person name="Reusch T.B.H."/>
            <person name="Van de Peer Y."/>
        </authorList>
    </citation>
    <scope>NUCLEOTIDE SEQUENCE [LARGE SCALE GENOMIC DNA]</scope>
    <source>
        <strain evidence="5">cv. Finnish</strain>
    </source>
</reference>
<protein>
    <recommendedName>
        <fullName evidence="6">NAD(P)-binding Rossmann-fold superfamily protein</fullName>
    </recommendedName>
</protein>